<dbReference type="PROSITE" id="PS50110">
    <property type="entry name" value="RESPONSE_REGULATORY"/>
    <property type="match status" value="1"/>
</dbReference>
<dbReference type="EnsemblBacteria" id="ABC22588">
    <property type="protein sequence ID" value="ABC22588"/>
    <property type="gene ID" value="Rru_A1788"/>
</dbReference>
<dbReference type="EMBL" id="CP000230">
    <property type="protein sequence ID" value="ABC22588.1"/>
    <property type="molecule type" value="Genomic_DNA"/>
</dbReference>
<keyword evidence="4" id="KW-1185">Reference proteome</keyword>
<dbReference type="PATRIC" id="fig|269796.9.peg.1866"/>
<dbReference type="HOGENOM" id="CLU_000445_69_11_5"/>
<sequence>MFPSIPRPPSKPPAVLVVEDDPIIGLDLCETFTDLGYVSIHNATSASQALSILETQPIALAVLDYVLERGATSLPVADTLLVRSIPYLFITGVSDYDGFGKGIPFRHATAPRIEKPFVPTTLKATLLLLLRGRPHLLPAAGTTLE</sequence>
<dbReference type="InterPro" id="IPR001789">
    <property type="entry name" value="Sig_transdc_resp-reg_receiver"/>
</dbReference>
<evidence type="ECO:0000259" key="2">
    <source>
        <dbReference type="PROSITE" id="PS50110"/>
    </source>
</evidence>
<gene>
    <name evidence="3" type="ordered locus">Rru_A1788</name>
</gene>
<keyword evidence="1" id="KW-0597">Phosphoprotein</keyword>
<accession>Q2RTF7</accession>
<dbReference type="Gene3D" id="3.40.50.2300">
    <property type="match status" value="1"/>
</dbReference>
<dbReference type="KEGG" id="rru:Rru_A1788"/>
<dbReference type="RefSeq" id="WP_011389541.1">
    <property type="nucleotide sequence ID" value="NC_007643.1"/>
</dbReference>
<evidence type="ECO:0000313" key="4">
    <source>
        <dbReference type="Proteomes" id="UP000001929"/>
    </source>
</evidence>
<dbReference type="InterPro" id="IPR011006">
    <property type="entry name" value="CheY-like_superfamily"/>
</dbReference>
<protein>
    <submittedName>
        <fullName evidence="3">Response regulator receiver domain protein (CheY)</fullName>
    </submittedName>
</protein>
<feature type="modified residue" description="4-aspartylphosphate" evidence="1">
    <location>
        <position position="64"/>
    </location>
</feature>
<dbReference type="GO" id="GO:0000160">
    <property type="term" value="P:phosphorelay signal transduction system"/>
    <property type="evidence" value="ECO:0007669"/>
    <property type="project" value="InterPro"/>
</dbReference>
<dbReference type="AlphaFoldDB" id="Q2RTF7"/>
<evidence type="ECO:0000313" key="3">
    <source>
        <dbReference type="EMBL" id="ABC22588.1"/>
    </source>
</evidence>
<proteinExistence type="predicted"/>
<organism evidence="3 4">
    <name type="scientific">Rhodospirillum rubrum (strain ATCC 11170 / ATH 1.1.1 / DSM 467 / LMG 4362 / NCIMB 8255 / S1)</name>
    <dbReference type="NCBI Taxonomy" id="269796"/>
    <lineage>
        <taxon>Bacteria</taxon>
        <taxon>Pseudomonadati</taxon>
        <taxon>Pseudomonadota</taxon>
        <taxon>Alphaproteobacteria</taxon>
        <taxon>Rhodospirillales</taxon>
        <taxon>Rhodospirillaceae</taxon>
        <taxon>Rhodospirillum</taxon>
    </lineage>
</organism>
<dbReference type="SUPFAM" id="SSF52172">
    <property type="entry name" value="CheY-like"/>
    <property type="match status" value="1"/>
</dbReference>
<dbReference type="PhylomeDB" id="Q2RTF7"/>
<feature type="domain" description="Response regulatory" evidence="2">
    <location>
        <begin position="14"/>
        <end position="130"/>
    </location>
</feature>
<dbReference type="Proteomes" id="UP000001929">
    <property type="component" value="Chromosome"/>
</dbReference>
<evidence type="ECO:0000256" key="1">
    <source>
        <dbReference type="PROSITE-ProRule" id="PRU00169"/>
    </source>
</evidence>
<dbReference type="SMART" id="SM00448">
    <property type="entry name" value="REC"/>
    <property type="match status" value="1"/>
</dbReference>
<reference evidence="3 4" key="1">
    <citation type="journal article" date="2011" name="Stand. Genomic Sci.">
        <title>Complete genome sequence of Rhodospirillum rubrum type strain (S1).</title>
        <authorList>
            <person name="Munk A.C."/>
            <person name="Copeland A."/>
            <person name="Lucas S."/>
            <person name="Lapidus A."/>
            <person name="Del Rio T.G."/>
            <person name="Barry K."/>
            <person name="Detter J.C."/>
            <person name="Hammon N."/>
            <person name="Israni S."/>
            <person name="Pitluck S."/>
            <person name="Brettin T."/>
            <person name="Bruce D."/>
            <person name="Han C."/>
            <person name="Tapia R."/>
            <person name="Gilna P."/>
            <person name="Schmutz J."/>
            <person name="Larimer F."/>
            <person name="Land M."/>
            <person name="Kyrpides N.C."/>
            <person name="Mavromatis K."/>
            <person name="Richardson P."/>
            <person name="Rohde M."/>
            <person name="Goker M."/>
            <person name="Klenk H.P."/>
            <person name="Zhang Y."/>
            <person name="Roberts G.P."/>
            <person name="Reslewic S."/>
            <person name="Schwartz D.C."/>
        </authorList>
    </citation>
    <scope>NUCLEOTIDE SEQUENCE [LARGE SCALE GENOMIC DNA]</scope>
    <source>
        <strain evidence="4">ATCC 11170 / ATH 1.1.1 / DSM 467 / LMG 4362 / NCIMB 8255 / S1</strain>
    </source>
</reference>
<name>Q2RTF7_RHORT</name>
<dbReference type="STRING" id="269796.Rru_A1788"/>
<dbReference type="eggNOG" id="COG0784">
    <property type="taxonomic scope" value="Bacteria"/>
</dbReference>